<dbReference type="SUPFAM" id="SSF50475">
    <property type="entry name" value="FMN-binding split barrel"/>
    <property type="match status" value="1"/>
</dbReference>
<accession>A0A1F7SFV0</accession>
<protein>
    <recommendedName>
        <fullName evidence="3">Pyridoxamine 5'-phosphate oxidase putative domain-containing protein</fullName>
    </recommendedName>
</protein>
<dbReference type="Proteomes" id="UP000178082">
    <property type="component" value="Unassembled WGS sequence"/>
</dbReference>
<proteinExistence type="predicted"/>
<dbReference type="InterPro" id="IPR024747">
    <property type="entry name" value="Pyridox_Oxase-rel"/>
</dbReference>
<gene>
    <name evidence="1" type="ORF">A3G31_11945</name>
</gene>
<dbReference type="InterPro" id="IPR012349">
    <property type="entry name" value="Split_barrel_FMN-bd"/>
</dbReference>
<dbReference type="EMBL" id="MGDI01000031">
    <property type="protein sequence ID" value="OGL52662.1"/>
    <property type="molecule type" value="Genomic_DNA"/>
</dbReference>
<dbReference type="Gene3D" id="2.30.110.10">
    <property type="entry name" value="Electron Transport, Fmn-binding Protein, Chain A"/>
    <property type="match status" value="1"/>
</dbReference>
<organism evidence="1 2">
    <name type="scientific">Candidatus Schekmanbacteria bacterium RIFCSPLOWO2_12_FULL_38_15</name>
    <dbReference type="NCBI Taxonomy" id="1817883"/>
    <lineage>
        <taxon>Bacteria</taxon>
        <taxon>Candidatus Schekmaniibacteriota</taxon>
    </lineage>
</organism>
<sequence length="152" mass="17482">MKKLTKEEMDNLLTTVGDGVLAVADNDIPYCIPFGFVYIKEKVYLSLFPMGRKWDILKRNNKVCFNVFSWNKDHSEWASVIVEGVLEQVKEIKEIEMVVKANMEKVGLDPANYLEKRMAYYQKSMNNPNAVKIFRIEAANVDGRKMPTVIGQ</sequence>
<evidence type="ECO:0008006" key="3">
    <source>
        <dbReference type="Google" id="ProtNLM"/>
    </source>
</evidence>
<evidence type="ECO:0000313" key="2">
    <source>
        <dbReference type="Proteomes" id="UP000178082"/>
    </source>
</evidence>
<comment type="caution">
    <text evidence="1">The sequence shown here is derived from an EMBL/GenBank/DDBJ whole genome shotgun (WGS) entry which is preliminary data.</text>
</comment>
<evidence type="ECO:0000313" key="1">
    <source>
        <dbReference type="EMBL" id="OGL52662.1"/>
    </source>
</evidence>
<name>A0A1F7SFV0_9BACT</name>
<reference evidence="1 2" key="1">
    <citation type="journal article" date="2016" name="Nat. Commun.">
        <title>Thousands of microbial genomes shed light on interconnected biogeochemical processes in an aquifer system.</title>
        <authorList>
            <person name="Anantharaman K."/>
            <person name="Brown C.T."/>
            <person name="Hug L.A."/>
            <person name="Sharon I."/>
            <person name="Castelle C.J."/>
            <person name="Probst A.J."/>
            <person name="Thomas B.C."/>
            <person name="Singh A."/>
            <person name="Wilkins M.J."/>
            <person name="Karaoz U."/>
            <person name="Brodie E.L."/>
            <person name="Williams K.H."/>
            <person name="Hubbard S.S."/>
            <person name="Banfield J.F."/>
        </authorList>
    </citation>
    <scope>NUCLEOTIDE SEQUENCE [LARGE SCALE GENOMIC DNA]</scope>
</reference>
<dbReference type="AlphaFoldDB" id="A0A1F7SFV0"/>
<dbReference type="STRING" id="1817883.A3G31_11945"/>
<dbReference type="Pfam" id="PF12900">
    <property type="entry name" value="Pyridox_ox_2"/>
    <property type="match status" value="1"/>
</dbReference>